<dbReference type="PANTHER" id="PTHR21600:SF44">
    <property type="entry name" value="RIBOSOMAL LARGE SUBUNIT PSEUDOURIDINE SYNTHASE D"/>
    <property type="match status" value="1"/>
</dbReference>
<dbReference type="InterPro" id="IPR020103">
    <property type="entry name" value="PsdUridine_synth_cat_dom_sf"/>
</dbReference>
<evidence type="ECO:0000259" key="5">
    <source>
        <dbReference type="Pfam" id="PF00849"/>
    </source>
</evidence>
<dbReference type="InterPro" id="IPR006224">
    <property type="entry name" value="PsdUridine_synth_RluA-like_CS"/>
</dbReference>
<feature type="domain" description="Pseudouridine synthase RsuA/RluA-like" evidence="5">
    <location>
        <begin position="14"/>
        <end position="181"/>
    </location>
</feature>
<dbReference type="EMBL" id="MHTK01000002">
    <property type="protein sequence ID" value="OHA60092.1"/>
    <property type="molecule type" value="Genomic_DNA"/>
</dbReference>
<evidence type="ECO:0000313" key="6">
    <source>
        <dbReference type="EMBL" id="OHA60092.1"/>
    </source>
</evidence>
<dbReference type="CDD" id="cd02869">
    <property type="entry name" value="PseudoU_synth_RluA_like"/>
    <property type="match status" value="1"/>
</dbReference>
<dbReference type="Pfam" id="PF00849">
    <property type="entry name" value="PseudoU_synth_2"/>
    <property type="match status" value="1"/>
</dbReference>
<dbReference type="PROSITE" id="PS01129">
    <property type="entry name" value="PSI_RLU"/>
    <property type="match status" value="1"/>
</dbReference>
<comment type="function">
    <text evidence="4">Responsible for synthesis of pseudouridine from uracil.</text>
</comment>
<dbReference type="GO" id="GO:0000455">
    <property type="term" value="P:enzyme-directed rRNA pseudouridine synthesis"/>
    <property type="evidence" value="ECO:0007669"/>
    <property type="project" value="TreeGrafter"/>
</dbReference>
<dbReference type="AlphaFoldDB" id="A0A1G2QJD2"/>
<evidence type="ECO:0000256" key="1">
    <source>
        <dbReference type="ARBA" id="ARBA00010876"/>
    </source>
</evidence>
<evidence type="ECO:0000256" key="2">
    <source>
        <dbReference type="ARBA" id="ARBA00023235"/>
    </source>
</evidence>
<dbReference type="NCBIfam" id="TIGR00005">
    <property type="entry name" value="rluA_subfam"/>
    <property type="match status" value="1"/>
</dbReference>
<gene>
    <name evidence="6" type="ORF">A2589_00185</name>
</gene>
<dbReference type="Proteomes" id="UP000177838">
    <property type="component" value="Unassembled WGS sequence"/>
</dbReference>
<evidence type="ECO:0000256" key="3">
    <source>
        <dbReference type="PIRSR" id="PIRSR606225-1"/>
    </source>
</evidence>
<dbReference type="Gene3D" id="3.30.2350.10">
    <property type="entry name" value="Pseudouridine synthase"/>
    <property type="match status" value="1"/>
</dbReference>
<dbReference type="EC" id="5.4.99.-" evidence="4"/>
<keyword evidence="2 4" id="KW-0413">Isomerase</keyword>
<evidence type="ECO:0000256" key="4">
    <source>
        <dbReference type="RuleBase" id="RU362028"/>
    </source>
</evidence>
<proteinExistence type="inferred from homology"/>
<dbReference type="GO" id="GO:0009982">
    <property type="term" value="F:pseudouridine synthase activity"/>
    <property type="evidence" value="ECO:0007669"/>
    <property type="project" value="InterPro"/>
</dbReference>
<feature type="active site" evidence="3">
    <location>
        <position position="72"/>
    </location>
</feature>
<dbReference type="PANTHER" id="PTHR21600">
    <property type="entry name" value="MITOCHONDRIAL RNA PSEUDOURIDINE SYNTHASE"/>
    <property type="match status" value="1"/>
</dbReference>
<dbReference type="SUPFAM" id="SSF55120">
    <property type="entry name" value="Pseudouridine synthase"/>
    <property type="match status" value="1"/>
</dbReference>
<evidence type="ECO:0000313" key="7">
    <source>
        <dbReference type="Proteomes" id="UP000177838"/>
    </source>
</evidence>
<comment type="caution">
    <text evidence="6">The sequence shown here is derived from an EMBL/GenBank/DDBJ whole genome shotgun (WGS) entry which is preliminary data.</text>
</comment>
<accession>A0A1G2QJD2</accession>
<comment type="catalytic activity">
    <reaction evidence="4">
        <text>a uridine in RNA = a pseudouridine in RNA</text>
        <dbReference type="Rhea" id="RHEA:48348"/>
        <dbReference type="Rhea" id="RHEA-COMP:12068"/>
        <dbReference type="Rhea" id="RHEA-COMP:12069"/>
        <dbReference type="ChEBI" id="CHEBI:65314"/>
        <dbReference type="ChEBI" id="CHEBI:65315"/>
    </reaction>
</comment>
<dbReference type="InterPro" id="IPR006145">
    <property type="entry name" value="PsdUridine_synth_RsuA/RluA"/>
</dbReference>
<name>A0A1G2QJD2_9BACT</name>
<reference evidence="6 7" key="1">
    <citation type="journal article" date="2016" name="Nat. Commun.">
        <title>Thousands of microbial genomes shed light on interconnected biogeochemical processes in an aquifer system.</title>
        <authorList>
            <person name="Anantharaman K."/>
            <person name="Brown C.T."/>
            <person name="Hug L.A."/>
            <person name="Sharon I."/>
            <person name="Castelle C.J."/>
            <person name="Probst A.J."/>
            <person name="Thomas B.C."/>
            <person name="Singh A."/>
            <person name="Wilkins M.J."/>
            <person name="Karaoz U."/>
            <person name="Brodie E.L."/>
            <person name="Williams K.H."/>
            <person name="Hubbard S.S."/>
            <person name="Banfield J.F."/>
        </authorList>
    </citation>
    <scope>NUCLEOTIDE SEQUENCE [LARGE SCALE GENOMIC DNA]</scope>
</reference>
<organism evidence="6 7">
    <name type="scientific">Candidatus Vogelbacteria bacterium RIFOXYD1_FULL_46_19</name>
    <dbReference type="NCBI Taxonomy" id="1802439"/>
    <lineage>
        <taxon>Bacteria</taxon>
        <taxon>Candidatus Vogeliibacteriota</taxon>
    </lineage>
</organism>
<dbReference type="InterPro" id="IPR006225">
    <property type="entry name" value="PsdUridine_synth_RluC/D"/>
</dbReference>
<protein>
    <recommendedName>
        <fullName evidence="4">Pseudouridine synthase</fullName>
        <ecNumber evidence="4">5.4.99.-</ecNumber>
    </recommendedName>
</protein>
<dbReference type="InterPro" id="IPR050188">
    <property type="entry name" value="RluA_PseudoU_synthase"/>
</dbReference>
<sequence>MNLEPTIIFEDDNTVAIDKPAGLAVHSDGRRPELTLADWVIGRFPDTLEVGEPAKMPDGREIPRPGIVHRLDRDTSGVMVIAKNEPSFQYLKQQFKNRLVKKTYLAIVHGVFANPEEEKVIDLPIGRSKRDPRLRVASPKAASHLRSARTIFKVLETFSGYSLVEAKPETGRTHQLRAHFKALQHPIVGDHLYAQNKPTEALGLKRQALHAAKLQIALLGGQKVTLEADLPQDMTVALDNLRGSC</sequence>
<dbReference type="STRING" id="1802439.A2589_00185"/>
<dbReference type="GO" id="GO:0003723">
    <property type="term" value="F:RNA binding"/>
    <property type="evidence" value="ECO:0007669"/>
    <property type="project" value="InterPro"/>
</dbReference>
<comment type="similarity">
    <text evidence="1 4">Belongs to the pseudouridine synthase RluA family.</text>
</comment>
<dbReference type="GO" id="GO:0140098">
    <property type="term" value="F:catalytic activity, acting on RNA"/>
    <property type="evidence" value="ECO:0007669"/>
    <property type="project" value="UniProtKB-ARBA"/>
</dbReference>